<feature type="region of interest" description="Disordered" evidence="1">
    <location>
        <begin position="37"/>
        <end position="61"/>
    </location>
</feature>
<dbReference type="Proteomes" id="UP000250321">
    <property type="component" value="Unassembled WGS sequence"/>
</dbReference>
<evidence type="ECO:0000256" key="1">
    <source>
        <dbReference type="SAM" id="MobiDB-lite"/>
    </source>
</evidence>
<sequence length="88" mass="9005">MMMGLGMGSIGNNMVGLSGLGNTMGMGAARGIGMSAPMTPISGMGNDATEPRQHDRGPSVKHGWDVRIQTDASGNCWSLNVGSVSKPN</sequence>
<name>A0A314UZM9_PRUYE</name>
<proteinExistence type="predicted"/>
<evidence type="ECO:0000313" key="3">
    <source>
        <dbReference type="Proteomes" id="UP000250321"/>
    </source>
</evidence>
<accession>A0A314UZM9</accession>
<gene>
    <name evidence="2" type="ORF">Pyn_26475</name>
</gene>
<dbReference type="STRING" id="2094558.A0A314UZM9"/>
<reference evidence="2 3" key="1">
    <citation type="submission" date="2018-02" db="EMBL/GenBank/DDBJ databases">
        <title>Draft genome of wild Prunus yedoensis var. nudiflora.</title>
        <authorList>
            <person name="Baek S."/>
            <person name="Kim J.-H."/>
            <person name="Choi K."/>
            <person name="Kim G.-B."/>
            <person name="Cho A."/>
            <person name="Jang H."/>
            <person name="Shin C.-H."/>
            <person name="Yu H.-J."/>
            <person name="Mun J.-H."/>
        </authorList>
    </citation>
    <scope>NUCLEOTIDE SEQUENCE [LARGE SCALE GENOMIC DNA]</scope>
    <source>
        <strain evidence="3">cv. Jeju island</strain>
        <tissue evidence="2">Leaf</tissue>
    </source>
</reference>
<keyword evidence="3" id="KW-1185">Reference proteome</keyword>
<dbReference type="AlphaFoldDB" id="A0A314UZM9"/>
<protein>
    <submittedName>
        <fullName evidence="2">Uncharacterized protein</fullName>
    </submittedName>
</protein>
<feature type="compositionally biased region" description="Basic and acidic residues" evidence="1">
    <location>
        <begin position="49"/>
        <end position="61"/>
    </location>
</feature>
<evidence type="ECO:0000313" key="2">
    <source>
        <dbReference type="EMBL" id="PQM43005.1"/>
    </source>
</evidence>
<dbReference type="EMBL" id="PJQY01002734">
    <property type="protein sequence ID" value="PQM43005.1"/>
    <property type="molecule type" value="Genomic_DNA"/>
</dbReference>
<organism evidence="2 3">
    <name type="scientific">Prunus yedoensis var. nudiflora</name>
    <dbReference type="NCBI Taxonomy" id="2094558"/>
    <lineage>
        <taxon>Eukaryota</taxon>
        <taxon>Viridiplantae</taxon>
        <taxon>Streptophyta</taxon>
        <taxon>Embryophyta</taxon>
        <taxon>Tracheophyta</taxon>
        <taxon>Spermatophyta</taxon>
        <taxon>Magnoliopsida</taxon>
        <taxon>eudicotyledons</taxon>
        <taxon>Gunneridae</taxon>
        <taxon>Pentapetalae</taxon>
        <taxon>rosids</taxon>
        <taxon>fabids</taxon>
        <taxon>Rosales</taxon>
        <taxon>Rosaceae</taxon>
        <taxon>Amygdaloideae</taxon>
        <taxon>Amygdaleae</taxon>
        <taxon>Prunus</taxon>
    </lineage>
</organism>
<comment type="caution">
    <text evidence="2">The sequence shown here is derived from an EMBL/GenBank/DDBJ whole genome shotgun (WGS) entry which is preliminary data.</text>
</comment>